<organism evidence="2 3">
    <name type="scientific">Sphingobium subterraneum</name>
    <dbReference type="NCBI Taxonomy" id="627688"/>
    <lineage>
        <taxon>Bacteria</taxon>
        <taxon>Pseudomonadati</taxon>
        <taxon>Pseudomonadota</taxon>
        <taxon>Alphaproteobacteria</taxon>
        <taxon>Sphingomonadales</taxon>
        <taxon>Sphingomonadaceae</taxon>
        <taxon>Sphingobium</taxon>
    </lineage>
</organism>
<dbReference type="EMBL" id="JACIJP010000001">
    <property type="protein sequence ID" value="MBB6123178.1"/>
    <property type="molecule type" value="Genomic_DNA"/>
</dbReference>
<dbReference type="AlphaFoldDB" id="A0A841J3T2"/>
<evidence type="ECO:0000313" key="2">
    <source>
        <dbReference type="EMBL" id="MBB6123178.1"/>
    </source>
</evidence>
<proteinExistence type="predicted"/>
<accession>A0A841J3T2</accession>
<dbReference type="PROSITE" id="PS51257">
    <property type="entry name" value="PROKAR_LIPOPROTEIN"/>
    <property type="match status" value="1"/>
</dbReference>
<dbReference type="RefSeq" id="WP_184077879.1">
    <property type="nucleotide sequence ID" value="NZ_JACIJP010000001.1"/>
</dbReference>
<name>A0A841J3T2_9SPHN</name>
<reference evidence="2 3" key="1">
    <citation type="submission" date="2020-08" db="EMBL/GenBank/DDBJ databases">
        <title>Genomic Encyclopedia of Type Strains, Phase IV (KMG-IV): sequencing the most valuable type-strain genomes for metagenomic binning, comparative biology and taxonomic classification.</title>
        <authorList>
            <person name="Goeker M."/>
        </authorList>
    </citation>
    <scope>NUCLEOTIDE SEQUENCE [LARGE SCALE GENOMIC DNA]</scope>
    <source>
        <strain evidence="2 3">DSM 102255</strain>
    </source>
</reference>
<feature type="signal peptide" evidence="1">
    <location>
        <begin position="1"/>
        <end position="25"/>
    </location>
</feature>
<comment type="caution">
    <text evidence="2">The sequence shown here is derived from an EMBL/GenBank/DDBJ whole genome shotgun (WGS) entry which is preliminary data.</text>
</comment>
<keyword evidence="3" id="KW-1185">Reference proteome</keyword>
<protein>
    <recommendedName>
        <fullName evidence="4">S-adenosyl-L-homocysteine hydrolase</fullName>
    </recommendedName>
</protein>
<gene>
    <name evidence="2" type="ORF">FHS92_000885</name>
</gene>
<evidence type="ECO:0000313" key="3">
    <source>
        <dbReference type="Proteomes" id="UP000552700"/>
    </source>
</evidence>
<keyword evidence="1" id="KW-0732">Signal</keyword>
<dbReference type="Proteomes" id="UP000552700">
    <property type="component" value="Unassembled WGS sequence"/>
</dbReference>
<evidence type="ECO:0000256" key="1">
    <source>
        <dbReference type="SAM" id="SignalP"/>
    </source>
</evidence>
<feature type="chain" id="PRO_5032800473" description="S-adenosyl-L-homocysteine hydrolase" evidence="1">
    <location>
        <begin position="26"/>
        <end position="167"/>
    </location>
</feature>
<sequence>MKWIAKSAATVAALVGMMSAAPAMAASCWTDAAYRAAQIRDFETMMMVSTLRCRITGVDFSEPYNQFIRGKRQLLIAANETLRGQFAQTVGAARALGAYDDYMTKIANSYGGGMAGMNCRDFASVVDAAVASPATTEAVAQLAAMAGSAPRVPGDRCGVTVAMQAGK</sequence>
<evidence type="ECO:0008006" key="4">
    <source>
        <dbReference type="Google" id="ProtNLM"/>
    </source>
</evidence>